<dbReference type="Proteomes" id="UP001596143">
    <property type="component" value="Unassembled WGS sequence"/>
</dbReference>
<name>A0ABW0U7U8_9BACI</name>
<comment type="caution">
    <text evidence="1">The sequence shown here is derived from an EMBL/GenBank/DDBJ whole genome shotgun (WGS) entry which is preliminary data.</text>
</comment>
<dbReference type="Pfam" id="PF14070">
    <property type="entry name" value="YjfB_motility"/>
    <property type="match status" value="1"/>
</dbReference>
<evidence type="ECO:0000313" key="2">
    <source>
        <dbReference type="Proteomes" id="UP001596143"/>
    </source>
</evidence>
<dbReference type="RefSeq" id="WP_270896478.1">
    <property type="nucleotide sequence ID" value="NZ_JBHSPF010000036.1"/>
</dbReference>
<gene>
    <name evidence="1" type="ORF">ACFPTR_08160</name>
</gene>
<dbReference type="EMBL" id="JBHSPF010000036">
    <property type="protein sequence ID" value="MFC5628849.1"/>
    <property type="molecule type" value="Genomic_DNA"/>
</dbReference>
<sequence length="63" mass="6958">MDVALMSMAFSQARVKQDVSIALMKKTMDQVETEGAALQKLMESTQVEQIAQPHLGSHIDVKL</sequence>
<evidence type="ECO:0000313" key="1">
    <source>
        <dbReference type="EMBL" id="MFC5628849.1"/>
    </source>
</evidence>
<reference evidence="2" key="1">
    <citation type="journal article" date="2019" name="Int. J. Syst. Evol. Microbiol.">
        <title>The Global Catalogue of Microorganisms (GCM) 10K type strain sequencing project: providing services to taxonomists for standard genome sequencing and annotation.</title>
        <authorList>
            <consortium name="The Broad Institute Genomics Platform"/>
            <consortium name="The Broad Institute Genome Sequencing Center for Infectious Disease"/>
            <person name="Wu L."/>
            <person name="Ma J."/>
        </authorList>
    </citation>
    <scope>NUCLEOTIDE SEQUENCE [LARGE SCALE GENOMIC DNA]</scope>
    <source>
        <strain evidence="2">CGMCC 1.15790</strain>
    </source>
</reference>
<accession>A0ABW0U7U8</accession>
<keyword evidence="2" id="KW-1185">Reference proteome</keyword>
<dbReference type="InterPro" id="IPR025906">
    <property type="entry name" value="YjfB_motility"/>
</dbReference>
<proteinExistence type="predicted"/>
<protein>
    <submittedName>
        <fullName evidence="1">YjfB family protein</fullName>
    </submittedName>
</protein>
<organism evidence="1 2">
    <name type="scientific">Aliibacillus thermotolerans</name>
    <dbReference type="NCBI Taxonomy" id="1834418"/>
    <lineage>
        <taxon>Bacteria</taxon>
        <taxon>Bacillati</taxon>
        <taxon>Bacillota</taxon>
        <taxon>Bacilli</taxon>
        <taxon>Bacillales</taxon>
        <taxon>Bacillaceae</taxon>
        <taxon>Aliibacillus</taxon>
    </lineage>
</organism>